<evidence type="ECO:0000313" key="2">
    <source>
        <dbReference type="EMBL" id="ELY59958.1"/>
    </source>
</evidence>
<dbReference type="RefSeq" id="WP_007258203.1">
    <property type="nucleotide sequence ID" value="NZ_AOHZ01000020.1"/>
</dbReference>
<evidence type="ECO:0000313" key="3">
    <source>
        <dbReference type="Proteomes" id="UP000011602"/>
    </source>
</evidence>
<comment type="caution">
    <text evidence="2">The sequence shown here is derived from an EMBL/GenBank/DDBJ whole genome shotgun (WGS) entry which is preliminary data.</text>
</comment>
<organism evidence="2 3">
    <name type="scientific">Natronolimnohabitans innermongolicus JCM 12255</name>
    <dbReference type="NCBI Taxonomy" id="1227499"/>
    <lineage>
        <taxon>Archaea</taxon>
        <taxon>Methanobacteriati</taxon>
        <taxon>Methanobacteriota</taxon>
        <taxon>Stenosarchaea group</taxon>
        <taxon>Halobacteria</taxon>
        <taxon>Halobacteriales</taxon>
        <taxon>Natrialbaceae</taxon>
        <taxon>Natronolimnohabitans</taxon>
    </lineage>
</organism>
<reference evidence="2 3" key="1">
    <citation type="journal article" date="2014" name="PLoS Genet.">
        <title>Phylogenetically driven sequencing of extremely halophilic archaea reveals strategies for static and dynamic osmo-response.</title>
        <authorList>
            <person name="Becker E.A."/>
            <person name="Seitzer P.M."/>
            <person name="Tritt A."/>
            <person name="Larsen D."/>
            <person name="Krusor M."/>
            <person name="Yao A.I."/>
            <person name="Wu D."/>
            <person name="Madern D."/>
            <person name="Eisen J.A."/>
            <person name="Darling A.E."/>
            <person name="Facciotti M.T."/>
        </authorList>
    </citation>
    <scope>NUCLEOTIDE SEQUENCE [LARGE SCALE GENOMIC DNA]</scope>
    <source>
        <strain evidence="2 3">JCM 12255</strain>
    </source>
</reference>
<dbReference type="AlphaFoldDB" id="L9XH01"/>
<dbReference type="PATRIC" id="fig|1227499.3.peg.918"/>
<accession>L9XH01</accession>
<gene>
    <name evidence="2" type="ORF">C493_04478</name>
</gene>
<protein>
    <submittedName>
        <fullName evidence="2">Beta-lactamase domain protein</fullName>
    </submittedName>
</protein>
<proteinExistence type="predicted"/>
<evidence type="ECO:0000259" key="1">
    <source>
        <dbReference type="SMART" id="SM00849"/>
    </source>
</evidence>
<dbReference type="SMART" id="SM00849">
    <property type="entry name" value="Lactamase_B"/>
    <property type="match status" value="1"/>
</dbReference>
<name>L9XH01_9EURY</name>
<dbReference type="SUPFAM" id="SSF56281">
    <property type="entry name" value="Metallo-hydrolase/oxidoreductase"/>
    <property type="match status" value="1"/>
</dbReference>
<dbReference type="InterPro" id="IPR050662">
    <property type="entry name" value="Sec-metab_biosynth-thioest"/>
</dbReference>
<keyword evidence="3" id="KW-1185">Reference proteome</keyword>
<dbReference type="PANTHER" id="PTHR23131">
    <property type="entry name" value="ENDORIBONUCLEASE LACTB2"/>
    <property type="match status" value="1"/>
</dbReference>
<dbReference type="PANTHER" id="PTHR23131:SF4">
    <property type="entry name" value="METALLO-BETA-LACTAMASE SUPERFAMILY POTEIN"/>
    <property type="match status" value="1"/>
</dbReference>
<dbReference type="Gene3D" id="3.60.15.10">
    <property type="entry name" value="Ribonuclease Z/Hydroxyacylglutathione hydrolase-like"/>
    <property type="match status" value="1"/>
</dbReference>
<dbReference type="InterPro" id="IPR001279">
    <property type="entry name" value="Metallo-B-lactamas"/>
</dbReference>
<dbReference type="OrthoDB" id="205181at2157"/>
<dbReference type="EMBL" id="AOHZ01000020">
    <property type="protein sequence ID" value="ELY59958.1"/>
    <property type="molecule type" value="Genomic_DNA"/>
</dbReference>
<dbReference type="InterPro" id="IPR036866">
    <property type="entry name" value="RibonucZ/Hydroxyglut_hydro"/>
</dbReference>
<dbReference type="eggNOG" id="arCOG00498">
    <property type="taxonomic scope" value="Archaea"/>
</dbReference>
<dbReference type="Pfam" id="PF00753">
    <property type="entry name" value="Lactamase_B"/>
    <property type="match status" value="1"/>
</dbReference>
<sequence length="338" mass="37014">MNTDTGGRTRGARPFSTLHRLEFDVPWPPKHVAAYLLDGPEPILVDAGRPTDDARATLEDELERFDISVSDIEHVLVTHPHSDHLGQAATLREAGATIHASGPALERLRTPVEAFRENVEETARVMGYRGEQYADVVDAEVDSFRRDRRLLDPDATEPITPGSSVSVGGREFAAIETPGHQIHHLSFETELAGTTALFAGDALIEPFRAGAFHVGIARGADEGIDRYYDAMDRLGETAATHVFPGHGPTFEDPQRVVRRTRDRLGTLLEETVDALAALEPATTLEIAEERAGTVRYTAPVMDTFGALGTLERRGRVRSDVDEGVRYYRTATATHDASD</sequence>
<feature type="domain" description="Metallo-beta-lactamase" evidence="1">
    <location>
        <begin position="31"/>
        <end position="246"/>
    </location>
</feature>
<dbReference type="STRING" id="1227499.C493_04478"/>
<dbReference type="Proteomes" id="UP000011602">
    <property type="component" value="Unassembled WGS sequence"/>
</dbReference>